<organism evidence="2 3">
    <name type="scientific">SAR86 cluster bacterium BACL1 MAG-120920-bin57</name>
    <dbReference type="NCBI Taxonomy" id="1655571"/>
    <lineage>
        <taxon>Bacteria</taxon>
        <taxon>Pseudomonadati</taxon>
        <taxon>Pseudomonadota</taxon>
        <taxon>Gammaproteobacteria</taxon>
        <taxon>SAR86 cluster</taxon>
    </lineage>
</organism>
<protein>
    <submittedName>
        <fullName evidence="2">Uncharacterized protein</fullName>
    </submittedName>
</protein>
<evidence type="ECO:0000313" key="3">
    <source>
        <dbReference type="Proteomes" id="UP000050874"/>
    </source>
</evidence>
<reference evidence="3" key="1">
    <citation type="submission" date="2015-10" db="EMBL/GenBank/DDBJ databases">
        <title>Metagenome-Assembled Genomes uncover a global brackish microbiome.</title>
        <authorList>
            <person name="Hugerth L.W."/>
            <person name="Larsson J."/>
            <person name="Alneberg J."/>
            <person name="Lindh M.V."/>
            <person name="Legrand C."/>
            <person name="Pinhassi J."/>
            <person name="Andersson A."/>
        </authorList>
    </citation>
    <scope>NUCLEOTIDE SEQUENCE [LARGE SCALE GENOMIC DNA]</scope>
</reference>
<sequence length="132" mass="15647">MKTNPSFSFKWATILFNYKDYQIKYRNGMWSSIEEIWVNDELKHRQSSWKWRTQNSVELSNGEMLNFDFGYEKIKGKRFTFPSQSLSLYVKSGENEIFRLEPKKEIIGWIGLLVCLLIGFLIGFFGLHLIFG</sequence>
<keyword evidence="1" id="KW-0812">Transmembrane</keyword>
<name>A0A0R2PQK2_9GAMM</name>
<evidence type="ECO:0000313" key="2">
    <source>
        <dbReference type="EMBL" id="KRO40376.1"/>
    </source>
</evidence>
<feature type="transmembrane region" description="Helical" evidence="1">
    <location>
        <begin position="106"/>
        <end position="131"/>
    </location>
</feature>
<dbReference type="AlphaFoldDB" id="A0A0R2PQK2"/>
<keyword evidence="1" id="KW-0472">Membrane</keyword>
<comment type="caution">
    <text evidence="2">The sequence shown here is derived from an EMBL/GenBank/DDBJ whole genome shotgun (WGS) entry which is preliminary data.</text>
</comment>
<dbReference type="EMBL" id="LIAV01000125">
    <property type="protein sequence ID" value="KRO40376.1"/>
    <property type="molecule type" value="Genomic_DNA"/>
</dbReference>
<evidence type="ECO:0000256" key="1">
    <source>
        <dbReference type="SAM" id="Phobius"/>
    </source>
</evidence>
<keyword evidence="1" id="KW-1133">Transmembrane helix</keyword>
<dbReference type="Proteomes" id="UP000050874">
    <property type="component" value="Unassembled WGS sequence"/>
</dbReference>
<proteinExistence type="predicted"/>
<gene>
    <name evidence="2" type="ORF">ABR63_03060</name>
</gene>
<accession>A0A0R2PQK2</accession>